<dbReference type="EMBL" id="CM001224">
    <property type="protein sequence ID" value="AET02719.2"/>
    <property type="molecule type" value="Genomic_DNA"/>
</dbReference>
<dbReference type="Pfam" id="PF08268">
    <property type="entry name" value="FBA_3"/>
    <property type="match status" value="1"/>
</dbReference>
<accession>G7L8J5</accession>
<reference evidence="3 6" key="2">
    <citation type="journal article" date="2014" name="BMC Genomics">
        <title>An improved genome release (version Mt4.0) for the model legume Medicago truncatula.</title>
        <authorList>
            <person name="Tang H."/>
            <person name="Krishnakumar V."/>
            <person name="Bidwell S."/>
            <person name="Rosen B."/>
            <person name="Chan A."/>
            <person name="Zhou S."/>
            <person name="Gentzbittel L."/>
            <person name="Childs K.L."/>
            <person name="Yandell M."/>
            <person name="Gundlach H."/>
            <person name="Mayer K.F."/>
            <person name="Schwartz D.C."/>
            <person name="Town C.D."/>
        </authorList>
    </citation>
    <scope>GENOME REANNOTATION</scope>
    <source>
        <strain evidence="5 6">cv. Jemalong A17</strain>
    </source>
</reference>
<name>G7L8J5_MEDTR</name>
<dbReference type="NCBIfam" id="TIGR01640">
    <property type="entry name" value="F_box_assoc_1"/>
    <property type="match status" value="1"/>
</dbReference>
<evidence type="ECO:0000313" key="6">
    <source>
        <dbReference type="Proteomes" id="UP000002051"/>
    </source>
</evidence>
<evidence type="ECO:0000313" key="5">
    <source>
        <dbReference type="EnsemblPlants" id="AET02719"/>
    </source>
</evidence>
<dbReference type="Pfam" id="PF07734">
    <property type="entry name" value="FBA_1"/>
    <property type="match status" value="1"/>
</dbReference>
<dbReference type="InterPro" id="IPR006527">
    <property type="entry name" value="F-box-assoc_dom_typ1"/>
</dbReference>
<dbReference type="OrthoDB" id="1430190at2759"/>
<proteinExistence type="predicted"/>
<feature type="domain" description="F-box associated beta-propeller type 1" evidence="1">
    <location>
        <begin position="240"/>
        <end position="402"/>
    </location>
</feature>
<dbReference type="PANTHER" id="PTHR31672:SF13">
    <property type="entry name" value="F-BOX PROTEIN CPR30-LIKE"/>
    <property type="match status" value="1"/>
</dbReference>
<evidence type="ECO:0000313" key="4">
    <source>
        <dbReference type="EMBL" id="RHN40553.1"/>
    </source>
</evidence>
<organism evidence="3 6">
    <name type="scientific">Medicago truncatula</name>
    <name type="common">Barrel medic</name>
    <name type="synonym">Medicago tribuloides</name>
    <dbReference type="NCBI Taxonomy" id="3880"/>
    <lineage>
        <taxon>Eukaryota</taxon>
        <taxon>Viridiplantae</taxon>
        <taxon>Streptophyta</taxon>
        <taxon>Embryophyta</taxon>
        <taxon>Tracheophyta</taxon>
        <taxon>Spermatophyta</taxon>
        <taxon>Magnoliopsida</taxon>
        <taxon>eudicotyledons</taxon>
        <taxon>Gunneridae</taxon>
        <taxon>Pentapetalae</taxon>
        <taxon>rosids</taxon>
        <taxon>fabids</taxon>
        <taxon>Fabales</taxon>
        <taxon>Fabaceae</taxon>
        <taxon>Papilionoideae</taxon>
        <taxon>50 kb inversion clade</taxon>
        <taxon>NPAAA clade</taxon>
        <taxon>Hologalegina</taxon>
        <taxon>IRL clade</taxon>
        <taxon>Trifolieae</taxon>
        <taxon>Medicago</taxon>
    </lineage>
</organism>
<dbReference type="EMBL" id="PSQE01000008">
    <property type="protein sequence ID" value="RHN40553.1"/>
    <property type="molecule type" value="Genomic_DNA"/>
</dbReference>
<dbReference type="PANTHER" id="PTHR31672">
    <property type="entry name" value="BNACNNG10540D PROTEIN"/>
    <property type="match status" value="1"/>
</dbReference>
<dbReference type="InterPro" id="IPR013187">
    <property type="entry name" value="F-box-assoc_dom_typ3"/>
</dbReference>
<reference evidence="7" key="4">
    <citation type="journal article" date="2018" name="Nat. Plants">
        <title>Whole-genome landscape of Medicago truncatula symbiotic genes.</title>
        <authorList>
            <person name="Pecrix Y."/>
            <person name="Staton S.E."/>
            <person name="Sallet E."/>
            <person name="Lelandais-Briere C."/>
            <person name="Moreau S."/>
            <person name="Carrere S."/>
            <person name="Blein T."/>
            <person name="Jardinaud M.F."/>
            <person name="Latrasse D."/>
            <person name="Zouine M."/>
            <person name="Zahm M."/>
            <person name="Kreplak J."/>
            <person name="Mayjonade B."/>
            <person name="Satge C."/>
            <person name="Perez M."/>
            <person name="Cauet S."/>
            <person name="Marande W."/>
            <person name="Chantry-Darmon C."/>
            <person name="Lopez-Roques C."/>
            <person name="Bouchez O."/>
            <person name="Berard A."/>
            <person name="Debelle F."/>
            <person name="Munos S."/>
            <person name="Bendahmane A."/>
            <person name="Berges H."/>
            <person name="Niebel A."/>
            <person name="Buitink J."/>
            <person name="Frugier F."/>
            <person name="Benhamed M."/>
            <person name="Crespi M."/>
            <person name="Gouzy J."/>
            <person name="Gamas P."/>
        </authorList>
    </citation>
    <scope>NUCLEOTIDE SEQUENCE [LARGE SCALE GENOMIC DNA]</scope>
    <source>
        <strain evidence="7">cv. Jemalong A17</strain>
    </source>
</reference>
<gene>
    <name evidence="3" type="ordered locus">MTR_8g046200</name>
    <name evidence="4" type="ORF">MtrunA17_Chr8g0355951</name>
</gene>
<dbReference type="EnsemblPlants" id="AET02719">
    <property type="protein sequence ID" value="AET02719"/>
    <property type="gene ID" value="MTR_8g046200"/>
</dbReference>
<evidence type="ECO:0000259" key="2">
    <source>
        <dbReference type="Pfam" id="PF08268"/>
    </source>
</evidence>
<keyword evidence="6" id="KW-1185">Reference proteome</keyword>
<dbReference type="InterPro" id="IPR050796">
    <property type="entry name" value="SCF_F-box_component"/>
</dbReference>
<evidence type="ECO:0000259" key="1">
    <source>
        <dbReference type="Pfam" id="PF07734"/>
    </source>
</evidence>
<feature type="domain" description="F-box associated beta-propeller type 3" evidence="2">
    <location>
        <begin position="105"/>
        <end position="190"/>
    </location>
</feature>
<dbReference type="HOGENOM" id="CLU_027176_5_0_1"/>
<dbReference type="Proteomes" id="UP000265566">
    <property type="component" value="Chromosome 8"/>
</dbReference>
<dbReference type="InterPro" id="IPR017451">
    <property type="entry name" value="F-box-assoc_interact_dom"/>
</dbReference>
<sequence>MDAASKKKVRSSDSHIHDDIAFSILSKLPYKSLTRFTCAKKSWSLLFQNPNFMNTLRKNHENKAETRLFIKEHLPAFTIQQSLSILSGDRFENRVNLEWPLPLQQQGNNANAYANPFHFTHPIIILGSASVNGTLCLYQGLTTVLWNPSTSEFKIIPPSFKPKEKIEFTLPPHGFGYDCVTDDYKVIRKVRYPFEFEGDDWVCLPDKDDPFWEIDVHHLDLIDDFWEEKGLIVKLYDYDPCWEIYSLRSDSWRKLDGFDDMPDYFPGITSMVNFNGFCHWLTQGPDNDIVSFNFSKETFFATTLPCDVKHRSHMFSLVELNESLSVIYNYDRTPDFHIWVLDEVGVKESWTKLFIVGSYNCSIVCPISVGNKNRIFFRKEDSELGWFDLSTQRVEVIGVNGESFCSHMVIYKENPLPFPRNE</sequence>
<dbReference type="InterPro" id="IPR036047">
    <property type="entry name" value="F-box-like_dom_sf"/>
</dbReference>
<reference evidence="5" key="3">
    <citation type="submission" date="2015-04" db="UniProtKB">
        <authorList>
            <consortium name="EnsemblPlants"/>
        </authorList>
    </citation>
    <scope>IDENTIFICATION</scope>
    <source>
        <strain evidence="5">cv. Jemalong A17</strain>
    </source>
</reference>
<reference evidence="3 6" key="1">
    <citation type="journal article" date="2011" name="Nature">
        <title>The Medicago genome provides insight into the evolution of rhizobial symbioses.</title>
        <authorList>
            <person name="Young N.D."/>
            <person name="Debelle F."/>
            <person name="Oldroyd G.E."/>
            <person name="Geurts R."/>
            <person name="Cannon S.B."/>
            <person name="Udvardi M.K."/>
            <person name="Benedito V.A."/>
            <person name="Mayer K.F."/>
            <person name="Gouzy J."/>
            <person name="Schoof H."/>
            <person name="Van de Peer Y."/>
            <person name="Proost S."/>
            <person name="Cook D.R."/>
            <person name="Meyers B.C."/>
            <person name="Spannagl M."/>
            <person name="Cheung F."/>
            <person name="De Mita S."/>
            <person name="Krishnakumar V."/>
            <person name="Gundlach H."/>
            <person name="Zhou S."/>
            <person name="Mudge J."/>
            <person name="Bharti A.K."/>
            <person name="Murray J.D."/>
            <person name="Naoumkina M.A."/>
            <person name="Rosen B."/>
            <person name="Silverstein K.A."/>
            <person name="Tang H."/>
            <person name="Rombauts S."/>
            <person name="Zhao P.X."/>
            <person name="Zhou P."/>
            <person name="Barbe V."/>
            <person name="Bardou P."/>
            <person name="Bechner M."/>
            <person name="Bellec A."/>
            <person name="Berger A."/>
            <person name="Berges H."/>
            <person name="Bidwell S."/>
            <person name="Bisseling T."/>
            <person name="Choisne N."/>
            <person name="Couloux A."/>
            <person name="Denny R."/>
            <person name="Deshpande S."/>
            <person name="Dai X."/>
            <person name="Doyle J.J."/>
            <person name="Dudez A.M."/>
            <person name="Farmer A.D."/>
            <person name="Fouteau S."/>
            <person name="Franken C."/>
            <person name="Gibelin C."/>
            <person name="Gish J."/>
            <person name="Goldstein S."/>
            <person name="Gonzalez A.J."/>
            <person name="Green P.J."/>
            <person name="Hallab A."/>
            <person name="Hartog M."/>
            <person name="Hua A."/>
            <person name="Humphray S.J."/>
            <person name="Jeong D.H."/>
            <person name="Jing Y."/>
            <person name="Jocker A."/>
            <person name="Kenton S.M."/>
            <person name="Kim D.J."/>
            <person name="Klee K."/>
            <person name="Lai H."/>
            <person name="Lang C."/>
            <person name="Lin S."/>
            <person name="Macmil S.L."/>
            <person name="Magdelenat G."/>
            <person name="Matthews L."/>
            <person name="McCorrison J."/>
            <person name="Monaghan E.L."/>
            <person name="Mun J.H."/>
            <person name="Najar F.Z."/>
            <person name="Nicholson C."/>
            <person name="Noirot C."/>
            <person name="O'Bleness M."/>
            <person name="Paule C.R."/>
            <person name="Poulain J."/>
            <person name="Prion F."/>
            <person name="Qin B."/>
            <person name="Qu C."/>
            <person name="Retzel E.F."/>
            <person name="Riddle C."/>
            <person name="Sallet E."/>
            <person name="Samain S."/>
            <person name="Samson N."/>
            <person name="Sanders I."/>
            <person name="Saurat O."/>
            <person name="Scarpelli C."/>
            <person name="Schiex T."/>
            <person name="Segurens B."/>
            <person name="Severin A.J."/>
            <person name="Sherrier D.J."/>
            <person name="Shi R."/>
            <person name="Sims S."/>
            <person name="Singer S.R."/>
            <person name="Sinharoy S."/>
            <person name="Sterck L."/>
            <person name="Viollet A."/>
            <person name="Wang B.B."/>
            <person name="Wang K."/>
            <person name="Wang M."/>
            <person name="Wang X."/>
            <person name="Warfsmann J."/>
            <person name="Weissenbach J."/>
            <person name="White D.D."/>
            <person name="White J.D."/>
            <person name="Wiley G.B."/>
            <person name="Wincker P."/>
            <person name="Xing Y."/>
            <person name="Yang L."/>
            <person name="Yao Z."/>
            <person name="Ying F."/>
            <person name="Zhai J."/>
            <person name="Zhou L."/>
            <person name="Zuber A."/>
            <person name="Denarie J."/>
            <person name="Dixon R.A."/>
            <person name="May G.D."/>
            <person name="Schwartz D.C."/>
            <person name="Rogers J."/>
            <person name="Quetier F."/>
            <person name="Town C.D."/>
            <person name="Roe B.A."/>
        </authorList>
    </citation>
    <scope>NUCLEOTIDE SEQUENCE [LARGE SCALE GENOMIC DNA]</scope>
    <source>
        <strain evidence="3">A17</strain>
        <strain evidence="5 6">cv. Jemalong A17</strain>
    </source>
</reference>
<dbReference type="SUPFAM" id="SSF81383">
    <property type="entry name" value="F-box domain"/>
    <property type="match status" value="1"/>
</dbReference>
<dbReference type="Gramene" id="rna46715">
    <property type="protein sequence ID" value="RHN40553.1"/>
    <property type="gene ID" value="gene46715"/>
</dbReference>
<dbReference type="AlphaFoldDB" id="G7L8J5"/>
<dbReference type="Proteomes" id="UP000002051">
    <property type="component" value="Chromosome 8"/>
</dbReference>
<evidence type="ECO:0000313" key="7">
    <source>
        <dbReference type="Proteomes" id="UP000265566"/>
    </source>
</evidence>
<dbReference type="PaxDb" id="3880-AET02719"/>
<accession>A0A0C3Y0C6</accession>
<dbReference type="STRING" id="3880.G7L8J5"/>
<evidence type="ECO:0000313" key="3">
    <source>
        <dbReference type="EMBL" id="AET02719.2"/>
    </source>
</evidence>
<reference evidence="4" key="5">
    <citation type="journal article" date="2018" name="Nat. Plants">
        <title>Whole-genome landscape of Medicago truncatula symbiotic genes.</title>
        <authorList>
            <person name="Pecrix Y."/>
            <person name="Gamas P."/>
            <person name="Carrere S."/>
        </authorList>
    </citation>
    <scope>NUCLEOTIDE SEQUENCE</scope>
    <source>
        <tissue evidence="4">Leaves</tissue>
    </source>
</reference>
<protein>
    <submittedName>
        <fullName evidence="3">F-box protein interaction domain protein</fullName>
    </submittedName>
    <submittedName>
        <fullName evidence="4">Putative F-box domain-containing protein</fullName>
    </submittedName>
</protein>